<dbReference type="AlphaFoldDB" id="A0A645H1Z2"/>
<proteinExistence type="predicted"/>
<accession>A0A645H1Z2</accession>
<protein>
    <submittedName>
        <fullName evidence="1">Uncharacterized protein</fullName>
    </submittedName>
</protein>
<comment type="caution">
    <text evidence="1">The sequence shown here is derived from an EMBL/GenBank/DDBJ whole genome shotgun (WGS) entry which is preliminary data.</text>
</comment>
<sequence length="153" mass="16818">MVFGYFKQGRAKTAAIVQTVQAGHQVMDGCCSTERILVPHGVLIGIDAYLEMAFQICMDLYRQLRIQILEHAFGFHQAIEGDSQRVVPMAEQCIVIVHSQVGVTTLQMPEIQSIRGGKGLGELDGKTLRPDDEGSCNCKPICTVKPQKGMRQG</sequence>
<dbReference type="EMBL" id="VSSQ01080739">
    <property type="protein sequence ID" value="MPN29863.1"/>
    <property type="molecule type" value="Genomic_DNA"/>
</dbReference>
<gene>
    <name evidence="1" type="ORF">SDC9_177316</name>
</gene>
<evidence type="ECO:0000313" key="1">
    <source>
        <dbReference type="EMBL" id="MPN29863.1"/>
    </source>
</evidence>
<name>A0A645H1Z2_9ZZZZ</name>
<organism evidence="1">
    <name type="scientific">bioreactor metagenome</name>
    <dbReference type="NCBI Taxonomy" id="1076179"/>
    <lineage>
        <taxon>unclassified sequences</taxon>
        <taxon>metagenomes</taxon>
        <taxon>ecological metagenomes</taxon>
    </lineage>
</organism>
<reference evidence="1" key="1">
    <citation type="submission" date="2019-08" db="EMBL/GenBank/DDBJ databases">
        <authorList>
            <person name="Kucharzyk K."/>
            <person name="Murdoch R.W."/>
            <person name="Higgins S."/>
            <person name="Loffler F."/>
        </authorList>
    </citation>
    <scope>NUCLEOTIDE SEQUENCE</scope>
</reference>